<dbReference type="InterPro" id="IPR019931">
    <property type="entry name" value="LPXTG_anchor"/>
</dbReference>
<dbReference type="GO" id="GO:0008237">
    <property type="term" value="F:metallopeptidase activity"/>
    <property type="evidence" value="ECO:0007669"/>
    <property type="project" value="InterPro"/>
</dbReference>
<gene>
    <name evidence="9" type="ORF">ATJ78_0929</name>
</gene>
<evidence type="ECO:0000256" key="7">
    <source>
        <dbReference type="SAM" id="SignalP"/>
    </source>
</evidence>
<evidence type="ECO:0000256" key="5">
    <source>
        <dbReference type="SAM" id="MobiDB-lite"/>
    </source>
</evidence>
<keyword evidence="2" id="KW-0964">Secreted</keyword>
<dbReference type="CDD" id="cd00161">
    <property type="entry name" value="beta-trefoil_Ricin-like"/>
    <property type="match status" value="1"/>
</dbReference>
<feature type="domain" description="Gram-positive cocci surface proteins LPxTG" evidence="8">
    <location>
        <begin position="723"/>
        <end position="760"/>
    </location>
</feature>
<feature type="chain" id="PRO_5012496051" evidence="7">
    <location>
        <begin position="32"/>
        <end position="765"/>
    </location>
</feature>
<comment type="caution">
    <text evidence="9">The sequence shown here is derived from an EMBL/GenBank/DDBJ whole genome shotgun (WGS) entry which is preliminary data.</text>
</comment>
<keyword evidence="6" id="KW-1133">Transmembrane helix</keyword>
<evidence type="ECO:0000256" key="6">
    <source>
        <dbReference type="SAM" id="Phobius"/>
    </source>
</evidence>
<keyword evidence="6" id="KW-0472">Membrane</keyword>
<keyword evidence="4" id="KW-0572">Peptidoglycan-anchor</keyword>
<evidence type="ECO:0000256" key="4">
    <source>
        <dbReference type="ARBA" id="ARBA00023088"/>
    </source>
</evidence>
<dbReference type="EMBL" id="PDJE01000001">
    <property type="protein sequence ID" value="PFG30009.1"/>
    <property type="molecule type" value="Genomic_DNA"/>
</dbReference>
<accession>A0A2A9DVR9</accession>
<dbReference type="RefSeq" id="WP_098406522.1">
    <property type="nucleotide sequence ID" value="NZ_PDJE01000001.1"/>
</dbReference>
<organism evidence="9 10">
    <name type="scientific">Paramicrobacterium agarici</name>
    <dbReference type="NCBI Taxonomy" id="630514"/>
    <lineage>
        <taxon>Bacteria</taxon>
        <taxon>Bacillati</taxon>
        <taxon>Actinomycetota</taxon>
        <taxon>Actinomycetes</taxon>
        <taxon>Micrococcales</taxon>
        <taxon>Microbacteriaceae</taxon>
        <taxon>Paramicrobacterium</taxon>
    </lineage>
</organism>
<dbReference type="Gene3D" id="3.40.390.10">
    <property type="entry name" value="Collagenase (Catalytic Domain)"/>
    <property type="match status" value="1"/>
</dbReference>
<feature type="region of interest" description="Disordered" evidence="5">
    <location>
        <begin position="690"/>
        <end position="729"/>
    </location>
</feature>
<proteinExistence type="predicted"/>
<dbReference type="Pfam" id="PF00746">
    <property type="entry name" value="Gram_pos_anchor"/>
    <property type="match status" value="1"/>
</dbReference>
<evidence type="ECO:0000256" key="3">
    <source>
        <dbReference type="ARBA" id="ARBA00022729"/>
    </source>
</evidence>
<dbReference type="NCBIfam" id="TIGR01167">
    <property type="entry name" value="LPXTG_anchor"/>
    <property type="match status" value="1"/>
</dbReference>
<reference evidence="9 10" key="1">
    <citation type="submission" date="2017-10" db="EMBL/GenBank/DDBJ databases">
        <title>Sequencing the genomes of 1000 actinobacteria strains.</title>
        <authorList>
            <person name="Klenk H.-P."/>
        </authorList>
    </citation>
    <scope>NUCLEOTIDE SEQUENCE [LARGE SCALE GENOMIC DNA]</scope>
    <source>
        <strain evidence="9 10">DSM 21798</strain>
    </source>
</reference>
<dbReference type="SUPFAM" id="SSF55486">
    <property type="entry name" value="Metalloproteases ('zincins'), catalytic domain"/>
    <property type="match status" value="1"/>
</dbReference>
<keyword evidence="1" id="KW-0134">Cell wall</keyword>
<feature type="transmembrane region" description="Helical" evidence="6">
    <location>
        <begin position="735"/>
        <end position="755"/>
    </location>
</feature>
<dbReference type="AlphaFoldDB" id="A0A2A9DVR9"/>
<evidence type="ECO:0000313" key="10">
    <source>
        <dbReference type="Proteomes" id="UP000221369"/>
    </source>
</evidence>
<keyword evidence="10" id="KW-1185">Reference proteome</keyword>
<feature type="signal peptide" evidence="7">
    <location>
        <begin position="1"/>
        <end position="31"/>
    </location>
</feature>
<evidence type="ECO:0000256" key="1">
    <source>
        <dbReference type="ARBA" id="ARBA00022512"/>
    </source>
</evidence>
<sequence>MTRSRYTAGGALATALLMTPALLFGASPAAAAETDSPINVGADGSVATDPAYDGPQITEIRVINEQKYLEIYWDRYVDEIEAVSPSNITLTNGDETVALTPKPASGRTDTIFFDQNNKQMAATDANSMERLPDDLHLASIAYTGTIDMSKPLTLTVTGSAIVDEQGRQAKDAVYTDVPKLDYYTQSVTTETGIVVKANARVAPETLTLAAEQVDVELAKTETGIAQQMADFGCSLAVYASRENAYLIPEHRGGYDPEMYDVEGYGGSTYNNCVSSISERNVLRTRGNADPFLNTSYPNENILIHEFGHAVRLVGIETMDDTTLSDEFYAAYENAYLTGLWPNTYAIGNSDEFFATLSAIWFNVMAEKPDWSDGVRSPINTRAELKEYDPTSYAFFEKIYPADLTLPAPWDEPAPDEYHGDYTELPEQEPRVSATDVEFGRDLFRISTQTVSGDFQIDRFAGDANHPDRDVCVWFTWGDGVWSIDYDNGLYTISASDGSGVLSAISDTEVRYAGIEADATDDAQKWRLSPDTSTPDAPFDGQLINEANGRALTLSDRAATGVSLTLGTADEGTRWMLEDTTRTEAQGTAAYITPVTVTLTPRAQDAEAEPAATRATGVHAAAAAQDAVTIDVAQQGFTLPDITDVFGADWSRDGYTFSGWRVVSDDSILPADWVIPDGTTALSLEAVWEPASVTPPTTDPAEPGDADGADEGTSPGNAADPASDAAGELPRTGADIAGTVAAAVLALMAGAGLMLMRRRNSAGNRQ</sequence>
<dbReference type="PROSITE" id="PS50231">
    <property type="entry name" value="RICIN_B_LECTIN"/>
    <property type="match status" value="1"/>
</dbReference>
<evidence type="ECO:0000313" key="9">
    <source>
        <dbReference type="EMBL" id="PFG30009.1"/>
    </source>
</evidence>
<dbReference type="Proteomes" id="UP000221369">
    <property type="component" value="Unassembled WGS sequence"/>
</dbReference>
<dbReference type="InterPro" id="IPR024079">
    <property type="entry name" value="MetalloPept_cat_dom_sf"/>
</dbReference>
<name>A0A2A9DVR9_9MICO</name>
<keyword evidence="3 7" id="KW-0732">Signal</keyword>
<evidence type="ECO:0000259" key="8">
    <source>
        <dbReference type="Pfam" id="PF00746"/>
    </source>
</evidence>
<keyword evidence="6" id="KW-0812">Transmembrane</keyword>
<evidence type="ECO:0000256" key="2">
    <source>
        <dbReference type="ARBA" id="ARBA00022525"/>
    </source>
</evidence>
<protein>
    <submittedName>
        <fullName evidence="9">LPXTG-motif cell wall-anchored protein</fullName>
    </submittedName>
</protein>